<keyword evidence="8" id="KW-1185">Reference proteome</keyword>
<dbReference type="Pfam" id="PF08914">
    <property type="entry name" value="Myb_Rap1"/>
    <property type="match status" value="1"/>
</dbReference>
<comment type="function">
    <text evidence="5">Acts both as a regulator of telomere function and as a transcription regulator. Involved in the regulation of telomere length and protection as a component of the shelterin complex (telosome). Does not bind DNA directly: recruited to telomeric double-stranded 5'-TTAGGG-3' repeats via its interaction with terf2. Independently of its function in telomeres, also acts as a transcription regulator: recruited to extratelomeric 5'-TTAGGG-3' sites via its association with terf2 or other factors, and regulates gene expression.</text>
</comment>
<keyword evidence="3 5" id="KW-0779">Telomere</keyword>
<reference evidence="9" key="1">
    <citation type="submission" date="2025-08" db="UniProtKB">
        <authorList>
            <consortium name="RefSeq"/>
        </authorList>
    </citation>
    <scope>IDENTIFICATION</scope>
    <source>
        <strain evidence="9">Airmid</strain>
    </source>
</reference>
<evidence type="ECO:0000313" key="9">
    <source>
        <dbReference type="RefSeq" id="XP_027203698.1"/>
    </source>
</evidence>
<keyword evidence="5" id="KW-0805">Transcription regulation</keyword>
<feature type="domain" description="TERF2-interacting telomeric protein 1 Myb" evidence="7">
    <location>
        <begin position="158"/>
        <end position="212"/>
    </location>
</feature>
<dbReference type="OrthoDB" id="6516080at2759"/>
<evidence type="ECO:0000256" key="1">
    <source>
        <dbReference type="ARBA" id="ARBA00010467"/>
    </source>
</evidence>
<comment type="similarity">
    <text evidence="1 5">Belongs to the RAP1 family.</text>
</comment>
<dbReference type="InterPro" id="IPR009057">
    <property type="entry name" value="Homeodomain-like_sf"/>
</dbReference>
<dbReference type="InterPro" id="IPR015010">
    <property type="entry name" value="TERF2IP_Myb"/>
</dbReference>
<dbReference type="GO" id="GO:0070187">
    <property type="term" value="C:shelterin complex"/>
    <property type="evidence" value="ECO:0007669"/>
    <property type="project" value="TreeGrafter"/>
</dbReference>
<keyword evidence="5" id="KW-0010">Activator</keyword>
<accession>A0A6P6YDY9</accession>
<evidence type="ECO:0000256" key="3">
    <source>
        <dbReference type="ARBA" id="ARBA00022895"/>
    </source>
</evidence>
<sequence>MDENQNDIQIDIAVDDDDQMEVNVIDRQNTNDNDDSSTSSISDIEDIQPVEPKSTNIDQQRKKTSTPRKKLQLNDEDDDNDSVSNVFDRKQKPKSKQIIRKKIKLNQIPENESSDTDINDIDERFEMEFNNRDSNNEPERDIQSIKREIYSIIAPKSYTMEEDGSILKFIIKTGRYREIKGRSLWEDMERNRICNRTWQSMKERFRKIITPKLPLYTILFNLSEKEVENFYLYSMKKMPQSSNDSSNISKRSNR</sequence>
<feature type="compositionally biased region" description="Low complexity" evidence="6">
    <location>
        <begin position="1"/>
        <end position="12"/>
    </location>
</feature>
<evidence type="ECO:0000256" key="2">
    <source>
        <dbReference type="ARBA" id="ARBA00022454"/>
    </source>
</evidence>
<dbReference type="KEGG" id="dpte:113797505"/>
<keyword evidence="2 5" id="KW-0158">Chromosome</keyword>
<dbReference type="Gene3D" id="1.10.10.60">
    <property type="entry name" value="Homeodomain-like"/>
    <property type="match status" value="1"/>
</dbReference>
<evidence type="ECO:0000256" key="5">
    <source>
        <dbReference type="RuleBase" id="RU367107"/>
    </source>
</evidence>
<protein>
    <recommendedName>
        <fullName evidence="5">Telomeric repeat-binding factor 2-interacting protein 1</fullName>
        <shortName evidence="5">TERF2-interacting telomeric protein 1</shortName>
    </recommendedName>
    <alternativeName>
        <fullName evidence="5">Repressor/activator protein 1 homolog</fullName>
    </alternativeName>
</protein>
<dbReference type="GO" id="GO:0010833">
    <property type="term" value="P:telomere maintenance via telomere lengthening"/>
    <property type="evidence" value="ECO:0007669"/>
    <property type="project" value="UniProtKB-UniRule"/>
</dbReference>
<dbReference type="GO" id="GO:0006355">
    <property type="term" value="P:regulation of DNA-templated transcription"/>
    <property type="evidence" value="ECO:0007669"/>
    <property type="project" value="UniProtKB-UniRule"/>
</dbReference>
<keyword evidence="4 5" id="KW-0539">Nucleus</keyword>
<proteinExistence type="inferred from homology"/>
<dbReference type="InParanoid" id="A0A6P6YDY9"/>
<dbReference type="GO" id="GO:0042162">
    <property type="term" value="F:telomeric DNA binding"/>
    <property type="evidence" value="ECO:0007669"/>
    <property type="project" value="TreeGrafter"/>
</dbReference>
<dbReference type="GO" id="GO:0031848">
    <property type="term" value="P:protection from non-homologous end joining at telomere"/>
    <property type="evidence" value="ECO:0007669"/>
    <property type="project" value="TreeGrafter"/>
</dbReference>
<dbReference type="InterPro" id="IPR039595">
    <property type="entry name" value="TE2IP/Rap1"/>
</dbReference>
<feature type="region of interest" description="Disordered" evidence="6">
    <location>
        <begin position="1"/>
        <end position="95"/>
    </location>
</feature>
<evidence type="ECO:0000256" key="6">
    <source>
        <dbReference type="SAM" id="MobiDB-lite"/>
    </source>
</evidence>
<organism evidence="8 9">
    <name type="scientific">Dermatophagoides pteronyssinus</name>
    <name type="common">European house dust mite</name>
    <dbReference type="NCBI Taxonomy" id="6956"/>
    <lineage>
        <taxon>Eukaryota</taxon>
        <taxon>Metazoa</taxon>
        <taxon>Ecdysozoa</taxon>
        <taxon>Arthropoda</taxon>
        <taxon>Chelicerata</taxon>
        <taxon>Arachnida</taxon>
        <taxon>Acari</taxon>
        <taxon>Acariformes</taxon>
        <taxon>Sarcoptiformes</taxon>
        <taxon>Astigmata</taxon>
        <taxon>Psoroptidia</taxon>
        <taxon>Analgoidea</taxon>
        <taxon>Pyroglyphidae</taxon>
        <taxon>Dermatophagoidinae</taxon>
        <taxon>Dermatophagoides</taxon>
    </lineage>
</organism>
<dbReference type="PANTHER" id="PTHR16466">
    <property type="entry name" value="TELOMERE REPEAT-BINDING FACTOR 2-INTERACTING PROTEIN 1"/>
    <property type="match status" value="1"/>
</dbReference>
<feature type="compositionally biased region" description="Basic residues" evidence="6">
    <location>
        <begin position="62"/>
        <end position="71"/>
    </location>
</feature>
<dbReference type="Proteomes" id="UP000515146">
    <property type="component" value="Unplaced"/>
</dbReference>
<dbReference type="RefSeq" id="XP_027203698.1">
    <property type="nucleotide sequence ID" value="XM_027347897.1"/>
</dbReference>
<gene>
    <name evidence="9" type="primary">LOC113797505</name>
</gene>
<dbReference type="AlphaFoldDB" id="A0A6P6YDY9"/>
<evidence type="ECO:0000259" key="7">
    <source>
        <dbReference type="Pfam" id="PF08914"/>
    </source>
</evidence>
<dbReference type="SUPFAM" id="SSF46689">
    <property type="entry name" value="Homeodomain-like"/>
    <property type="match status" value="1"/>
</dbReference>
<dbReference type="PANTHER" id="PTHR16466:SF6">
    <property type="entry name" value="TELOMERIC REPEAT-BINDING FACTOR 2-INTERACTING PROTEIN 1"/>
    <property type="match status" value="1"/>
</dbReference>
<name>A0A6P6YDY9_DERPT</name>
<keyword evidence="5" id="KW-0804">Transcription</keyword>
<evidence type="ECO:0000313" key="8">
    <source>
        <dbReference type="Proteomes" id="UP000515146"/>
    </source>
</evidence>
<comment type="subcellular location">
    <subcellularLocation>
        <location evidence="5">Nucleus</location>
    </subcellularLocation>
    <subcellularLocation>
        <location evidence="5">Chromosome</location>
        <location evidence="5">Telomere</location>
    </subcellularLocation>
</comment>
<evidence type="ECO:0000256" key="4">
    <source>
        <dbReference type="ARBA" id="ARBA00023242"/>
    </source>
</evidence>
<comment type="subunit">
    <text evidence="5">Homodimer.</text>
</comment>